<dbReference type="Proteomes" id="UP000271974">
    <property type="component" value="Unassembled WGS sequence"/>
</dbReference>
<feature type="compositionally biased region" description="Gly residues" evidence="1">
    <location>
        <begin position="111"/>
        <end position="126"/>
    </location>
</feature>
<feature type="compositionally biased region" description="Gly residues" evidence="1">
    <location>
        <begin position="45"/>
        <end position="57"/>
    </location>
</feature>
<sequence>MSTAGLNKVDMSLDDIIKINRAEKRQKAKSGAARGAKSARDQGGSSRGVGRGRGRGGVVATNGLRGKPRGGAVQGVRGAVYTPTRGRVNLNASTRGRGIRQPIYSTIKGLTGRGRGNITSRGGGRGRSQSARVAQGSRPGAQTGNGMQLFSKSGLSKQVASAAQEQNQRLNKARKQAALLREKQLALKNLQQAQKNMQTVTLAIQKSSRDSIINQMRGLGASGLPTASTSGRGRRKLLANLGRPGLNSANFNVNMNNGYNLSRQLNYTSVTISNPAAFNASQSQRGRRRPWRKPKAAPVADPFKIEVTNP</sequence>
<dbReference type="EMBL" id="RQTK01000261">
    <property type="protein sequence ID" value="RUS83036.1"/>
    <property type="molecule type" value="Genomic_DNA"/>
</dbReference>
<evidence type="ECO:0000256" key="1">
    <source>
        <dbReference type="SAM" id="MobiDB-lite"/>
    </source>
</evidence>
<keyword evidence="3" id="KW-1185">Reference proteome</keyword>
<protein>
    <submittedName>
        <fullName evidence="2">Uncharacterized protein</fullName>
    </submittedName>
</protein>
<feature type="region of interest" description="Disordered" evidence="1">
    <location>
        <begin position="278"/>
        <end position="310"/>
    </location>
</feature>
<dbReference type="OrthoDB" id="6161080at2759"/>
<evidence type="ECO:0000313" key="3">
    <source>
        <dbReference type="Proteomes" id="UP000271974"/>
    </source>
</evidence>
<dbReference type="AlphaFoldDB" id="A0A3S0ZNC1"/>
<comment type="caution">
    <text evidence="2">The sequence shown here is derived from an EMBL/GenBank/DDBJ whole genome shotgun (WGS) entry which is preliminary data.</text>
</comment>
<dbReference type="STRING" id="188477.A0A3S0ZNC1"/>
<feature type="region of interest" description="Disordered" evidence="1">
    <location>
        <begin position="108"/>
        <end position="168"/>
    </location>
</feature>
<accession>A0A3S0ZNC1</accession>
<dbReference type="Pfam" id="PF07078">
    <property type="entry name" value="FYTT"/>
    <property type="match status" value="1"/>
</dbReference>
<gene>
    <name evidence="2" type="ORF">EGW08_009224</name>
</gene>
<reference evidence="2 3" key="1">
    <citation type="submission" date="2019-01" db="EMBL/GenBank/DDBJ databases">
        <title>A draft genome assembly of the solar-powered sea slug Elysia chlorotica.</title>
        <authorList>
            <person name="Cai H."/>
            <person name="Li Q."/>
            <person name="Fang X."/>
            <person name="Li J."/>
            <person name="Curtis N.E."/>
            <person name="Altenburger A."/>
            <person name="Shibata T."/>
            <person name="Feng M."/>
            <person name="Maeda T."/>
            <person name="Schwartz J.A."/>
            <person name="Shigenobu S."/>
            <person name="Lundholm N."/>
            <person name="Nishiyama T."/>
            <person name="Yang H."/>
            <person name="Hasebe M."/>
            <person name="Li S."/>
            <person name="Pierce S.K."/>
            <person name="Wang J."/>
        </authorList>
    </citation>
    <scope>NUCLEOTIDE SEQUENCE [LARGE SCALE GENOMIC DNA]</scope>
    <source>
        <strain evidence="2">EC2010</strain>
        <tissue evidence="2">Whole organism of an adult</tissue>
    </source>
</reference>
<proteinExistence type="predicted"/>
<name>A0A3S0ZNC1_ELYCH</name>
<feature type="compositionally biased region" description="Polar residues" evidence="1">
    <location>
        <begin position="140"/>
        <end position="168"/>
    </location>
</feature>
<feature type="region of interest" description="Disordered" evidence="1">
    <location>
        <begin position="23"/>
        <end position="74"/>
    </location>
</feature>
<feature type="non-terminal residue" evidence="2">
    <location>
        <position position="310"/>
    </location>
</feature>
<organism evidence="2 3">
    <name type="scientific">Elysia chlorotica</name>
    <name type="common">Eastern emerald elysia</name>
    <name type="synonym">Sea slug</name>
    <dbReference type="NCBI Taxonomy" id="188477"/>
    <lineage>
        <taxon>Eukaryota</taxon>
        <taxon>Metazoa</taxon>
        <taxon>Spiralia</taxon>
        <taxon>Lophotrochozoa</taxon>
        <taxon>Mollusca</taxon>
        <taxon>Gastropoda</taxon>
        <taxon>Heterobranchia</taxon>
        <taxon>Euthyneura</taxon>
        <taxon>Panpulmonata</taxon>
        <taxon>Sacoglossa</taxon>
        <taxon>Placobranchoidea</taxon>
        <taxon>Plakobranchidae</taxon>
        <taxon>Elysia</taxon>
    </lineage>
</organism>
<evidence type="ECO:0000313" key="2">
    <source>
        <dbReference type="EMBL" id="RUS83036.1"/>
    </source>
</evidence>
<feature type="compositionally biased region" description="Basic residues" evidence="1">
    <location>
        <begin position="285"/>
        <end position="295"/>
    </location>
</feature>